<sequence>MVELTHHKQYGGGVHDIPPDDRVYRLVVIAISEPDLLSHILGMVAEHDLLPADIDCRFSQMQFRVSLQVSGLRTAALETLARRIDDMPEVRYAYWRPSSRRTKMQRHPSCGSHDFRGPSLASPSTIAFAC</sequence>
<protein>
    <recommendedName>
        <fullName evidence="3">ACT domain-containing protein</fullName>
    </recommendedName>
</protein>
<dbReference type="Proteomes" id="UP000535078">
    <property type="component" value="Unassembled WGS sequence"/>
</dbReference>
<evidence type="ECO:0000313" key="1">
    <source>
        <dbReference type="EMBL" id="NJB90018.1"/>
    </source>
</evidence>
<dbReference type="AlphaFoldDB" id="A0A7X6BA09"/>
<accession>A0A7X6BA09</accession>
<comment type="caution">
    <text evidence="1">The sequence shown here is derived from an EMBL/GenBank/DDBJ whole genome shotgun (WGS) entry which is preliminary data.</text>
</comment>
<organism evidence="1 2">
    <name type="scientific">Sphingopyxis italica</name>
    <dbReference type="NCBI Taxonomy" id="1129133"/>
    <lineage>
        <taxon>Bacteria</taxon>
        <taxon>Pseudomonadati</taxon>
        <taxon>Pseudomonadota</taxon>
        <taxon>Alphaproteobacteria</taxon>
        <taxon>Sphingomonadales</taxon>
        <taxon>Sphingomonadaceae</taxon>
        <taxon>Sphingopyxis</taxon>
    </lineage>
</organism>
<evidence type="ECO:0000313" key="2">
    <source>
        <dbReference type="Proteomes" id="UP000535078"/>
    </source>
</evidence>
<keyword evidence="2" id="KW-1185">Reference proteome</keyword>
<proteinExistence type="predicted"/>
<name>A0A7X6BA09_9SPHN</name>
<dbReference type="EMBL" id="JAATIT010000002">
    <property type="protein sequence ID" value="NJB90018.1"/>
    <property type="molecule type" value="Genomic_DNA"/>
</dbReference>
<dbReference type="RefSeq" id="WP_167921458.1">
    <property type="nucleotide sequence ID" value="NZ_JAATIT010000002.1"/>
</dbReference>
<reference evidence="1 2" key="1">
    <citation type="submission" date="2020-03" db="EMBL/GenBank/DDBJ databases">
        <title>Genomic Encyclopedia of Type Strains, Phase IV (KMG-IV): sequencing the most valuable type-strain genomes for metagenomic binning, comparative biology and taxonomic classification.</title>
        <authorList>
            <person name="Goeker M."/>
        </authorList>
    </citation>
    <scope>NUCLEOTIDE SEQUENCE [LARGE SCALE GENOMIC DNA]</scope>
    <source>
        <strain evidence="1 2">DSM 25229</strain>
    </source>
</reference>
<evidence type="ECO:0008006" key="3">
    <source>
        <dbReference type="Google" id="ProtNLM"/>
    </source>
</evidence>
<gene>
    <name evidence="1" type="ORF">GGR90_002193</name>
</gene>